<proteinExistence type="predicted"/>
<evidence type="ECO:0000313" key="3">
    <source>
        <dbReference type="Proteomes" id="UP000504607"/>
    </source>
</evidence>
<dbReference type="RefSeq" id="XP_010940322.1">
    <property type="nucleotide sequence ID" value="XM_010942020.3"/>
</dbReference>
<dbReference type="PROSITE" id="PS51375">
    <property type="entry name" value="PPR"/>
    <property type="match status" value="3"/>
</dbReference>
<protein>
    <submittedName>
        <fullName evidence="4">Pentatricopeptide repeat-containing protein At4g36680, mitochondrial</fullName>
    </submittedName>
</protein>
<dbReference type="GeneID" id="105058936"/>
<evidence type="ECO:0000313" key="4">
    <source>
        <dbReference type="RefSeq" id="XP_010940322.1"/>
    </source>
</evidence>
<sequence>MALVASSSRPRSLLLRHHLRLLSSSPSSPPTAPSAAAAPLFSGYHAFDPAIRRLARARRFSDIEALLEVLKKDPRASNELFLASVITSYAAAGMLDHALRTLDEVPSLGAPRTALSLNALLSALNHSKLPASRRRVPDLFADLTRRLPIAPDKVSYGILVKSHCLAGDAKKALSVLKEMEEKKIAVTTVTYTTLLDSFYKEGRPEEAERLWKEMEKKGCKPDLPAYNVRVMYRARDGKPQDVLDLIREIEAAGLKPDTITYNYLMSCYCSHGRFEEAKNVYKGLKEKGRVPHTATFRNLLASLCKIEDFDGGLEVFMDSVKLHKVPDLGTVKLLVEGLMKKSKVRAAKRVVSGLKKKFPADFTGDWRKLEKVVGVDVDGDGAEQAGVA</sequence>
<dbReference type="FunCoup" id="A0A6I9SB80">
    <property type="interactions" value="180"/>
</dbReference>
<dbReference type="RefSeq" id="XP_073106038.1">
    <property type="nucleotide sequence ID" value="XM_073249937.1"/>
</dbReference>
<keyword evidence="3" id="KW-1185">Reference proteome</keyword>
<dbReference type="RefSeq" id="XP_073106037.1">
    <property type="nucleotide sequence ID" value="XM_073249936.1"/>
</dbReference>
<dbReference type="Pfam" id="PF01535">
    <property type="entry name" value="PPR"/>
    <property type="match status" value="1"/>
</dbReference>
<dbReference type="PANTHER" id="PTHR47931:SF3">
    <property type="entry name" value="PENTATRICOPEPTIDE REPEAT-CONTAINING PROTEIN, MITOCHONDRIAL"/>
    <property type="match status" value="1"/>
</dbReference>
<dbReference type="InterPro" id="IPR002885">
    <property type="entry name" value="PPR_rpt"/>
</dbReference>
<feature type="repeat" description="PPR" evidence="2">
    <location>
        <begin position="152"/>
        <end position="186"/>
    </location>
</feature>
<dbReference type="InterPro" id="IPR011990">
    <property type="entry name" value="TPR-like_helical_dom_sf"/>
</dbReference>
<dbReference type="InParanoid" id="A0A6I9SB80"/>
<organism evidence="3 4">
    <name type="scientific">Elaeis guineensis var. tenera</name>
    <name type="common">Oil palm</name>
    <dbReference type="NCBI Taxonomy" id="51953"/>
    <lineage>
        <taxon>Eukaryota</taxon>
        <taxon>Viridiplantae</taxon>
        <taxon>Streptophyta</taxon>
        <taxon>Embryophyta</taxon>
        <taxon>Tracheophyta</taxon>
        <taxon>Spermatophyta</taxon>
        <taxon>Magnoliopsida</taxon>
        <taxon>Liliopsida</taxon>
        <taxon>Arecaceae</taxon>
        <taxon>Arecoideae</taxon>
        <taxon>Cocoseae</taxon>
        <taxon>Elaeidinae</taxon>
        <taxon>Elaeis</taxon>
    </lineage>
</organism>
<dbReference type="Proteomes" id="UP000504607">
    <property type="component" value="Chromosome 16"/>
</dbReference>
<dbReference type="NCBIfam" id="TIGR00756">
    <property type="entry name" value="PPR"/>
    <property type="match status" value="3"/>
</dbReference>
<gene>
    <name evidence="4" type="primary">LOC105058936</name>
</gene>
<dbReference type="Pfam" id="PF12854">
    <property type="entry name" value="PPR_1"/>
    <property type="match status" value="1"/>
</dbReference>
<name>A0A6I9SB80_ELAGV</name>
<dbReference type="Pfam" id="PF13041">
    <property type="entry name" value="PPR_2"/>
    <property type="match status" value="2"/>
</dbReference>
<dbReference type="AlphaFoldDB" id="A0A6I9SB80"/>
<dbReference type="Gene3D" id="1.25.40.10">
    <property type="entry name" value="Tetratricopeptide repeat domain"/>
    <property type="match status" value="3"/>
</dbReference>
<keyword evidence="1" id="KW-0677">Repeat</keyword>
<dbReference type="PANTHER" id="PTHR47931">
    <property type="entry name" value="OS01G0228400 PROTEIN"/>
    <property type="match status" value="1"/>
</dbReference>
<feature type="repeat" description="PPR" evidence="2">
    <location>
        <begin position="187"/>
        <end position="221"/>
    </location>
</feature>
<dbReference type="OrthoDB" id="185373at2759"/>
<feature type="repeat" description="PPR" evidence="2">
    <location>
        <begin position="257"/>
        <end position="291"/>
    </location>
</feature>
<evidence type="ECO:0000256" key="2">
    <source>
        <dbReference type="PROSITE-ProRule" id="PRU00708"/>
    </source>
</evidence>
<accession>A0A6I9SB80</accession>
<evidence type="ECO:0000256" key="1">
    <source>
        <dbReference type="ARBA" id="ARBA00022737"/>
    </source>
</evidence>
<reference evidence="4" key="1">
    <citation type="submission" date="2025-08" db="UniProtKB">
        <authorList>
            <consortium name="RefSeq"/>
        </authorList>
    </citation>
    <scope>IDENTIFICATION</scope>
</reference>